<evidence type="ECO:0000256" key="1">
    <source>
        <dbReference type="SAM" id="Phobius"/>
    </source>
</evidence>
<keyword evidence="1" id="KW-1133">Transmembrane helix</keyword>
<sequence>MIENSEQYNKWKSLPYFNLSIGVPLLLIVFYMIFSGALQLSIFIIVSISLLFIGLAYSVYIIKKRKKDV</sequence>
<keyword evidence="1" id="KW-0472">Membrane</keyword>
<reference evidence="2" key="1">
    <citation type="journal article" date="2022" name="Nat. Microbiol.">
        <title>Unique mobile elements and scalable gene flow at the prokaryote-eukaryote boundary revealed by circularized Asgard archaea genomes.</title>
        <authorList>
            <person name="Wu F."/>
            <person name="Speth D.R."/>
            <person name="Philosof A."/>
            <person name="Cremiere A."/>
            <person name="Narayanan A."/>
            <person name="Barco R.A."/>
            <person name="Connon S.A."/>
            <person name="Amend J.P."/>
            <person name="Antoshechkin I.A."/>
            <person name="Orphan V.J."/>
        </authorList>
    </citation>
    <scope>NUCLEOTIDE SEQUENCE</scope>
    <source>
        <strain evidence="2">PR6</strain>
    </source>
</reference>
<evidence type="ECO:0000313" key="2">
    <source>
        <dbReference type="EMBL" id="UJG42696.1"/>
    </source>
</evidence>
<name>A0A9Y1BPQ4_9ARCH</name>
<dbReference type="EMBL" id="CP084167">
    <property type="protein sequence ID" value="UJG42696.1"/>
    <property type="molecule type" value="Genomic_DNA"/>
</dbReference>
<gene>
    <name evidence="2" type="ORF">K9W46_09915</name>
</gene>
<organism evidence="2">
    <name type="scientific">Candidatus Heimdallarchaeum endolithica</name>
    <dbReference type="NCBI Taxonomy" id="2876572"/>
    <lineage>
        <taxon>Archaea</taxon>
        <taxon>Promethearchaeati</taxon>
        <taxon>Candidatus Heimdallarchaeota</taxon>
        <taxon>Candidatus Heimdallarchaeia (ex Rinke et al. 2021) (nom. nud.)</taxon>
        <taxon>Candidatus Heimdallarchaeales</taxon>
        <taxon>Candidatus Heimdallarchaeaceae</taxon>
        <taxon>Candidatus Heimdallarchaeum</taxon>
    </lineage>
</organism>
<accession>A0A9Y1BPQ4</accession>
<feature type="transmembrane region" description="Helical" evidence="1">
    <location>
        <begin position="40"/>
        <end position="62"/>
    </location>
</feature>
<feature type="transmembrane region" description="Helical" evidence="1">
    <location>
        <begin position="16"/>
        <end position="34"/>
    </location>
</feature>
<keyword evidence="1" id="KW-0812">Transmembrane</keyword>
<dbReference type="AlphaFoldDB" id="A0A9Y1BPQ4"/>
<proteinExistence type="predicted"/>
<protein>
    <submittedName>
        <fullName evidence="2">Uncharacterized protein</fullName>
    </submittedName>
</protein>
<dbReference type="Proteomes" id="UP001200513">
    <property type="component" value="Chromosome"/>
</dbReference>